<dbReference type="UniPathway" id="UPA00219"/>
<name>A0A0R1Y6C0_9LACO</name>
<dbReference type="STRING" id="1423754.FC39_GL001496"/>
<comment type="caution">
    <text evidence="9">The sequence shown here is derived from an EMBL/GenBank/DDBJ whole genome shotgun (WGS) entry which is preliminary data.</text>
</comment>
<comment type="pathway">
    <text evidence="1 6">Cell wall biogenesis; peptidoglycan biosynthesis.</text>
</comment>
<accession>A0A0R1Y6C0</accession>
<feature type="region of interest" description="Disordered" evidence="7">
    <location>
        <begin position="34"/>
        <end position="82"/>
    </location>
</feature>
<dbReference type="SUPFAM" id="SSF141523">
    <property type="entry name" value="L,D-transpeptidase catalytic domain-like"/>
    <property type="match status" value="1"/>
</dbReference>
<evidence type="ECO:0000256" key="7">
    <source>
        <dbReference type="SAM" id="MobiDB-lite"/>
    </source>
</evidence>
<feature type="compositionally biased region" description="Basic and acidic residues" evidence="7">
    <location>
        <begin position="56"/>
        <end position="74"/>
    </location>
</feature>
<evidence type="ECO:0000313" key="9">
    <source>
        <dbReference type="EMBL" id="KRM37922.1"/>
    </source>
</evidence>
<dbReference type="Proteomes" id="UP000051223">
    <property type="component" value="Unassembled WGS sequence"/>
</dbReference>
<dbReference type="GO" id="GO:0071555">
    <property type="term" value="P:cell wall organization"/>
    <property type="evidence" value="ECO:0007669"/>
    <property type="project" value="UniProtKB-UniRule"/>
</dbReference>
<organism evidence="9 10">
    <name type="scientific">Lactobacillus hamsteri DSM 5661 = JCM 6256</name>
    <dbReference type="NCBI Taxonomy" id="1423754"/>
    <lineage>
        <taxon>Bacteria</taxon>
        <taxon>Bacillati</taxon>
        <taxon>Bacillota</taxon>
        <taxon>Bacilli</taxon>
        <taxon>Lactobacillales</taxon>
        <taxon>Lactobacillaceae</taxon>
        <taxon>Lactobacillus</taxon>
    </lineage>
</organism>
<dbReference type="InterPro" id="IPR038063">
    <property type="entry name" value="Transpep_catalytic_dom"/>
</dbReference>
<reference evidence="9 10" key="1">
    <citation type="journal article" date="2015" name="Genome Announc.">
        <title>Expanding the biotechnology potential of lactobacilli through comparative genomics of 213 strains and associated genera.</title>
        <authorList>
            <person name="Sun Z."/>
            <person name="Harris H.M."/>
            <person name="McCann A."/>
            <person name="Guo C."/>
            <person name="Argimon S."/>
            <person name="Zhang W."/>
            <person name="Yang X."/>
            <person name="Jeffery I.B."/>
            <person name="Cooney J.C."/>
            <person name="Kagawa T.F."/>
            <person name="Liu W."/>
            <person name="Song Y."/>
            <person name="Salvetti E."/>
            <person name="Wrobel A."/>
            <person name="Rasinkangas P."/>
            <person name="Parkhill J."/>
            <person name="Rea M.C."/>
            <person name="O'Sullivan O."/>
            <person name="Ritari J."/>
            <person name="Douillard F.P."/>
            <person name="Paul Ross R."/>
            <person name="Yang R."/>
            <person name="Briner A.E."/>
            <person name="Felis G.E."/>
            <person name="de Vos W.M."/>
            <person name="Barrangou R."/>
            <person name="Klaenhammer T.R."/>
            <person name="Caufield P.W."/>
            <person name="Cui Y."/>
            <person name="Zhang H."/>
            <person name="O'Toole P.W."/>
        </authorList>
    </citation>
    <scope>NUCLEOTIDE SEQUENCE [LARGE SCALE GENOMIC DNA]</scope>
    <source>
        <strain evidence="9 10">DSM 5661</strain>
    </source>
</reference>
<gene>
    <name evidence="9" type="ORF">FC39_GL001496</name>
</gene>
<evidence type="ECO:0000313" key="10">
    <source>
        <dbReference type="Proteomes" id="UP000051223"/>
    </source>
</evidence>
<feature type="active site" description="Nucleophile" evidence="6">
    <location>
        <position position="193"/>
    </location>
</feature>
<evidence type="ECO:0000256" key="5">
    <source>
        <dbReference type="ARBA" id="ARBA00023316"/>
    </source>
</evidence>
<proteinExistence type="predicted"/>
<dbReference type="GO" id="GO:0008360">
    <property type="term" value="P:regulation of cell shape"/>
    <property type="evidence" value="ECO:0007669"/>
    <property type="project" value="UniProtKB-UniRule"/>
</dbReference>
<dbReference type="GO" id="GO:0071972">
    <property type="term" value="F:peptidoglycan L,D-transpeptidase activity"/>
    <property type="evidence" value="ECO:0007669"/>
    <property type="project" value="TreeGrafter"/>
</dbReference>
<feature type="active site" description="Proton donor/acceptor" evidence="6">
    <location>
        <position position="166"/>
    </location>
</feature>
<dbReference type="GO" id="GO:0018104">
    <property type="term" value="P:peptidoglycan-protein cross-linking"/>
    <property type="evidence" value="ECO:0007669"/>
    <property type="project" value="TreeGrafter"/>
</dbReference>
<dbReference type="InterPro" id="IPR050979">
    <property type="entry name" value="LD-transpeptidase"/>
</dbReference>
<keyword evidence="3 6" id="KW-0133">Cell shape</keyword>
<keyword evidence="5 6" id="KW-0961">Cell wall biogenesis/degradation</keyword>
<dbReference type="OrthoDB" id="177750at2"/>
<evidence type="ECO:0000256" key="3">
    <source>
        <dbReference type="ARBA" id="ARBA00022960"/>
    </source>
</evidence>
<dbReference type="PANTHER" id="PTHR30582">
    <property type="entry name" value="L,D-TRANSPEPTIDASE"/>
    <property type="match status" value="1"/>
</dbReference>
<dbReference type="Pfam" id="PF03734">
    <property type="entry name" value="YkuD"/>
    <property type="match status" value="1"/>
</dbReference>
<keyword evidence="2" id="KW-0808">Transferase</keyword>
<keyword evidence="4 6" id="KW-0573">Peptidoglycan synthesis</keyword>
<keyword evidence="10" id="KW-1185">Reference proteome</keyword>
<dbReference type="GO" id="GO:0005576">
    <property type="term" value="C:extracellular region"/>
    <property type="evidence" value="ECO:0007669"/>
    <property type="project" value="TreeGrafter"/>
</dbReference>
<dbReference type="InterPro" id="IPR005490">
    <property type="entry name" value="LD_TPept_cat_dom"/>
</dbReference>
<evidence type="ECO:0000256" key="1">
    <source>
        <dbReference type="ARBA" id="ARBA00004752"/>
    </source>
</evidence>
<dbReference type="AlphaFoldDB" id="A0A0R1Y6C0"/>
<dbReference type="PROSITE" id="PS52029">
    <property type="entry name" value="LD_TPASE"/>
    <property type="match status" value="1"/>
</dbReference>
<protein>
    <submittedName>
        <fullName evidence="9">ErfK family cell surface protein</fullName>
    </submittedName>
</protein>
<evidence type="ECO:0000259" key="8">
    <source>
        <dbReference type="PROSITE" id="PS52029"/>
    </source>
</evidence>
<dbReference type="PANTHER" id="PTHR30582:SF2">
    <property type="entry name" value="L,D-TRANSPEPTIDASE YCIB-RELATED"/>
    <property type="match status" value="1"/>
</dbReference>
<dbReference type="CDD" id="cd16913">
    <property type="entry name" value="YkuD_like"/>
    <property type="match status" value="1"/>
</dbReference>
<dbReference type="eggNOG" id="COG1376">
    <property type="taxonomic scope" value="Bacteria"/>
</dbReference>
<dbReference type="PATRIC" id="fig|1423754.3.peg.1541"/>
<dbReference type="Gene3D" id="2.40.440.10">
    <property type="entry name" value="L,D-transpeptidase catalytic domain-like"/>
    <property type="match status" value="1"/>
</dbReference>
<dbReference type="RefSeq" id="WP_025080393.1">
    <property type="nucleotide sequence ID" value="NZ_AZGI01000059.1"/>
</dbReference>
<evidence type="ECO:0000256" key="4">
    <source>
        <dbReference type="ARBA" id="ARBA00022984"/>
    </source>
</evidence>
<feature type="domain" description="L,D-TPase catalytic" evidence="8">
    <location>
        <begin position="88"/>
        <end position="217"/>
    </location>
</feature>
<evidence type="ECO:0000256" key="2">
    <source>
        <dbReference type="ARBA" id="ARBA00022679"/>
    </source>
</evidence>
<sequence length="219" mass="24525">MKKGVLKGVIIAIVCLLLCVLIAKISIPKESFRNDPKQAKVNKKKDKNKSTAELARPYKDPKDLRPEGSWNKKSEAKKHPKLDSKNGLELRVSLKGNRVYVIKNKKVIYTMLSTAGKYENGKSDTPTGTFHIQEGKGDTFFNQELNEGANNWVSWDPKNENVYLFHSVPTSADGSYNLKEAKKLGKTQGSHGCIRLSVPDSRWLMENVPVGTKVVIKDK</sequence>
<dbReference type="GO" id="GO:0016740">
    <property type="term" value="F:transferase activity"/>
    <property type="evidence" value="ECO:0007669"/>
    <property type="project" value="UniProtKB-KW"/>
</dbReference>
<dbReference type="EMBL" id="AZGI01000059">
    <property type="protein sequence ID" value="KRM37922.1"/>
    <property type="molecule type" value="Genomic_DNA"/>
</dbReference>
<evidence type="ECO:0000256" key="6">
    <source>
        <dbReference type="PROSITE-ProRule" id="PRU01373"/>
    </source>
</evidence>